<evidence type="ECO:0008006" key="4">
    <source>
        <dbReference type="Google" id="ProtNLM"/>
    </source>
</evidence>
<name>A0A3S5AAL8_9PLAT</name>
<dbReference type="Gene3D" id="3.30.40.10">
    <property type="entry name" value="Zinc/RING finger domain, C3HC4 (zinc finger)"/>
    <property type="match status" value="1"/>
</dbReference>
<gene>
    <name evidence="2" type="ORF">PXEA_LOCUS12548</name>
</gene>
<comment type="caution">
    <text evidence="2">The sequence shown here is derived from an EMBL/GenBank/DDBJ whole genome shotgun (WGS) entry which is preliminary data.</text>
</comment>
<evidence type="ECO:0000313" key="3">
    <source>
        <dbReference type="Proteomes" id="UP000784294"/>
    </source>
</evidence>
<organism evidence="2 3">
    <name type="scientific">Protopolystoma xenopodis</name>
    <dbReference type="NCBI Taxonomy" id="117903"/>
    <lineage>
        <taxon>Eukaryota</taxon>
        <taxon>Metazoa</taxon>
        <taxon>Spiralia</taxon>
        <taxon>Lophotrochozoa</taxon>
        <taxon>Platyhelminthes</taxon>
        <taxon>Monogenea</taxon>
        <taxon>Polyopisthocotylea</taxon>
        <taxon>Polystomatidea</taxon>
        <taxon>Polystomatidae</taxon>
        <taxon>Protopolystoma</taxon>
    </lineage>
</organism>
<dbReference type="EMBL" id="CAAALY010040123">
    <property type="protein sequence ID" value="VEL19108.1"/>
    <property type="molecule type" value="Genomic_DNA"/>
</dbReference>
<dbReference type="AlphaFoldDB" id="A0A3S5AAL8"/>
<dbReference type="Proteomes" id="UP000784294">
    <property type="component" value="Unassembled WGS sequence"/>
</dbReference>
<protein>
    <recommendedName>
        <fullName evidence="4">RING-type domain-containing protein</fullName>
    </recommendedName>
</protein>
<dbReference type="OrthoDB" id="21204at2759"/>
<feature type="compositionally biased region" description="Polar residues" evidence="1">
    <location>
        <begin position="129"/>
        <end position="145"/>
    </location>
</feature>
<sequence length="392" mass="42110">MHTFCFDCIHRWFSINPLCPLCKRLGHRLLHSIRSDAQYAELLVADIAPAAGLLGPPDGISSSAFGPSGPASAAFTGQPHTHHHYHHLHHHHFHYRRPSLVFGHEFDGPGPAADSGPPASFSPAGLTPMPTSTHSRRQTSGSTSAQLRPFLLSTTAVNITSITTTATTSLSSPSGIEVSSPSRFLTSSSSLIDFLSSRMPSSIPYVPSSESLLTPSSFASFSPPATNAAASCATTSLSLQQQQNVISSTSITSPCLAIPLAADLSHSLIRMQTDILSSNRSTTDTSSRTAQQLVRPLTDAHPPPLGSWLSASPYFPSVSSESRDSTLWSTSVRRRFATTSRIPSSLSWQLVADAILPSEPWSMDGLLLRQLVYIYPLHSYVIFLDLSGLIID</sequence>
<feature type="compositionally biased region" description="Low complexity" evidence="1">
    <location>
        <begin position="108"/>
        <end position="125"/>
    </location>
</feature>
<feature type="region of interest" description="Disordered" evidence="1">
    <location>
        <begin position="106"/>
        <end position="145"/>
    </location>
</feature>
<dbReference type="InterPro" id="IPR013083">
    <property type="entry name" value="Znf_RING/FYVE/PHD"/>
</dbReference>
<evidence type="ECO:0000256" key="1">
    <source>
        <dbReference type="SAM" id="MobiDB-lite"/>
    </source>
</evidence>
<accession>A0A3S5AAL8</accession>
<reference evidence="2" key="1">
    <citation type="submission" date="2018-11" db="EMBL/GenBank/DDBJ databases">
        <authorList>
            <consortium name="Pathogen Informatics"/>
        </authorList>
    </citation>
    <scope>NUCLEOTIDE SEQUENCE</scope>
</reference>
<proteinExistence type="predicted"/>
<keyword evidence="3" id="KW-1185">Reference proteome</keyword>
<evidence type="ECO:0000313" key="2">
    <source>
        <dbReference type="EMBL" id="VEL19108.1"/>
    </source>
</evidence>
<dbReference type="SUPFAM" id="SSF57850">
    <property type="entry name" value="RING/U-box"/>
    <property type="match status" value="1"/>
</dbReference>